<organism evidence="2">
    <name type="scientific">Myoviridae sp. ctshb19</name>
    <dbReference type="NCBI Taxonomy" id="2825194"/>
    <lineage>
        <taxon>Viruses</taxon>
        <taxon>Duplodnaviria</taxon>
        <taxon>Heunggongvirae</taxon>
        <taxon>Uroviricota</taxon>
        <taxon>Caudoviricetes</taxon>
    </lineage>
</organism>
<keyword evidence="1" id="KW-1133">Transmembrane helix</keyword>
<feature type="transmembrane region" description="Helical" evidence="1">
    <location>
        <begin position="15"/>
        <end position="34"/>
    </location>
</feature>
<protein>
    <submittedName>
        <fullName evidence="2">Uncharacterized protein</fullName>
    </submittedName>
</protein>
<evidence type="ECO:0000313" key="2">
    <source>
        <dbReference type="EMBL" id="DAF93558.1"/>
    </source>
</evidence>
<reference evidence="2" key="1">
    <citation type="journal article" date="2021" name="Proc. Natl. Acad. Sci. U.S.A.">
        <title>A Catalog of Tens of Thousands of Viruses from Human Metagenomes Reveals Hidden Associations with Chronic Diseases.</title>
        <authorList>
            <person name="Tisza M.J."/>
            <person name="Buck C.B."/>
        </authorList>
    </citation>
    <scope>NUCLEOTIDE SEQUENCE</scope>
    <source>
        <strain evidence="2">Ctshb19</strain>
    </source>
</reference>
<keyword evidence="1" id="KW-0472">Membrane</keyword>
<evidence type="ECO:0000256" key="1">
    <source>
        <dbReference type="SAM" id="Phobius"/>
    </source>
</evidence>
<proteinExistence type="predicted"/>
<sequence>MTWGQLFRCSRNESIWLILVSLAMPTIDLCRGRFMTFWGLPQFTCYLLVVTALIVACVLVCMHSYWLRNVWRKR</sequence>
<keyword evidence="1" id="KW-0812">Transmembrane</keyword>
<dbReference type="EMBL" id="BK016086">
    <property type="protein sequence ID" value="DAF93558.1"/>
    <property type="molecule type" value="Genomic_DNA"/>
</dbReference>
<feature type="transmembrane region" description="Helical" evidence="1">
    <location>
        <begin position="46"/>
        <end position="67"/>
    </location>
</feature>
<accession>A0A8S5UGQ3</accession>
<name>A0A8S5UGQ3_9CAUD</name>